<dbReference type="KEGG" id="fsm:CCS41_13695"/>
<dbReference type="RefSeq" id="WP_119797797.1">
    <property type="nucleotide sequence ID" value="NZ_CP021660.1"/>
</dbReference>
<evidence type="ECO:0000256" key="1">
    <source>
        <dbReference type="SAM" id="Phobius"/>
    </source>
</evidence>
<keyword evidence="4" id="KW-1185">Reference proteome</keyword>
<geneLocation type="plasmid" evidence="4">
    <name>p5d_fsymbiotica-3</name>
</geneLocation>
<dbReference type="AlphaFoldDB" id="A0A2U8I990"/>
<keyword evidence="3" id="KW-0614">Plasmid</keyword>
<dbReference type="EMBL" id="CP021662">
    <property type="protein sequence ID" value="AWK15722.1"/>
    <property type="molecule type" value="Genomic_DNA"/>
</dbReference>
<dbReference type="EMBL" id="CP021660">
    <property type="protein sequence ID" value="AWK15485.1"/>
    <property type="molecule type" value="Genomic_DNA"/>
</dbReference>
<evidence type="ECO:0000313" key="2">
    <source>
        <dbReference type="EMBL" id="AWK15485.1"/>
    </source>
</evidence>
<keyword evidence="1" id="KW-0812">Transmembrane</keyword>
<dbReference type="Proteomes" id="UP000261875">
    <property type="component" value="Plasmid p5D_Fsymbiotica-1"/>
</dbReference>
<geneLocation type="plasmid" evidence="2">
    <name>p5D_Fsymbiotica-1</name>
</geneLocation>
<reference evidence="3 4" key="1">
    <citation type="submission" date="2017-05" db="EMBL/GenBank/DDBJ databases">
        <title>Genome sequence of Candidatus Fukatsuia symbiotica and Candidatus Hamiltonella defensa from Acyrthosiphon pisum strain 5D.</title>
        <authorList>
            <person name="Patel V.A."/>
            <person name="Chevignon G."/>
            <person name="Russell J.A."/>
            <person name="Oliver K.M."/>
        </authorList>
    </citation>
    <scope>NUCLEOTIDE SEQUENCE [LARGE SCALE GENOMIC DNA]</scope>
    <source>
        <strain evidence="3 4">5D</strain>
        <plasmid evidence="2">p5D_Fsymbiotica-1</plasmid>
        <plasmid evidence="4">p5d_fsymbiotica-1</plasmid>
        <plasmid evidence="4">p5d_fsymbiotica-3</plasmid>
        <plasmid evidence="3">p5D_Fsymbiotica-3</plasmid>
    </source>
</reference>
<organism evidence="3 4">
    <name type="scientific">Candidatus Fukatsuia symbiotica</name>
    <dbReference type="NCBI Taxonomy" id="1878942"/>
    <lineage>
        <taxon>Bacteria</taxon>
        <taxon>Pseudomonadati</taxon>
        <taxon>Pseudomonadota</taxon>
        <taxon>Gammaproteobacteria</taxon>
        <taxon>Enterobacterales</taxon>
        <taxon>Yersiniaceae</taxon>
        <taxon>Candidatus Fukatsuia</taxon>
    </lineage>
</organism>
<dbReference type="OrthoDB" id="6638409at2"/>
<sequence>MDKAQPVIPASRSTRWLKGSYYFFNILLPLSETRRIAAVSARPWRTLLNRIQGLCPKKSAAKSVTTSLDWTQAVRASGQTPDQLNKYYLASKKRWGFVLFIPILLIGILMAMLLLNAATLPLIVWIKASLLSLTLLSVSAWGFTRALLCEYRRWQVRERRVSPLERGEFGYFLAETAWIKKTLKSL</sequence>
<dbReference type="NCBIfam" id="NF033887">
    <property type="entry name" value="conj_TraX"/>
    <property type="match status" value="1"/>
</dbReference>
<feature type="transmembrane region" description="Helical" evidence="1">
    <location>
        <begin position="122"/>
        <end position="143"/>
    </location>
</feature>
<dbReference type="InterPro" id="IPR049599">
    <property type="entry name" value="TraX-like"/>
</dbReference>
<keyword evidence="1" id="KW-0472">Membrane</keyword>
<protein>
    <submittedName>
        <fullName evidence="3">Conjugal transfer protein TraX</fullName>
    </submittedName>
</protein>
<dbReference type="KEGG" id="fsm:CCS41_15090"/>
<proteinExistence type="predicted"/>
<name>A0A2U8I990_9GAMM</name>
<gene>
    <name evidence="2" type="ORF">CCS41_13695</name>
    <name evidence="3" type="ORF">CCS41_15090</name>
</gene>
<geneLocation type="plasmid" evidence="3">
    <name>p5D_Fsymbiotica-3</name>
</geneLocation>
<keyword evidence="1" id="KW-1133">Transmembrane helix</keyword>
<evidence type="ECO:0000313" key="4">
    <source>
        <dbReference type="Proteomes" id="UP000261875"/>
    </source>
</evidence>
<accession>A0A2U8I990</accession>
<evidence type="ECO:0000313" key="3">
    <source>
        <dbReference type="EMBL" id="AWK15722.1"/>
    </source>
</evidence>
<dbReference type="Proteomes" id="UP000261875">
    <property type="component" value="Plasmid p5D_Fsymbiotica-3"/>
</dbReference>
<geneLocation type="plasmid" evidence="4">
    <name>p5d_fsymbiotica-1</name>
</geneLocation>
<feature type="transmembrane region" description="Helical" evidence="1">
    <location>
        <begin position="95"/>
        <end position="116"/>
    </location>
</feature>